<dbReference type="Proteomes" id="UP001732700">
    <property type="component" value="Chromosome 7D"/>
</dbReference>
<protein>
    <submittedName>
        <fullName evidence="1">Uncharacterized protein</fullName>
    </submittedName>
</protein>
<dbReference type="EnsemblPlants" id="AVESA.00010b.r2.7DG1351750.1">
    <property type="protein sequence ID" value="AVESA.00010b.r2.7DG1351750.1.CDS.1"/>
    <property type="gene ID" value="AVESA.00010b.r2.7DG1351750"/>
</dbReference>
<keyword evidence="2" id="KW-1185">Reference proteome</keyword>
<proteinExistence type="predicted"/>
<name>A0ACD6AGA0_AVESA</name>
<organism evidence="1 2">
    <name type="scientific">Avena sativa</name>
    <name type="common">Oat</name>
    <dbReference type="NCBI Taxonomy" id="4498"/>
    <lineage>
        <taxon>Eukaryota</taxon>
        <taxon>Viridiplantae</taxon>
        <taxon>Streptophyta</taxon>
        <taxon>Embryophyta</taxon>
        <taxon>Tracheophyta</taxon>
        <taxon>Spermatophyta</taxon>
        <taxon>Magnoliopsida</taxon>
        <taxon>Liliopsida</taxon>
        <taxon>Poales</taxon>
        <taxon>Poaceae</taxon>
        <taxon>BOP clade</taxon>
        <taxon>Pooideae</taxon>
        <taxon>Poodae</taxon>
        <taxon>Poeae</taxon>
        <taxon>Poeae Chloroplast Group 1 (Aveneae type)</taxon>
        <taxon>Aveninae</taxon>
        <taxon>Avena</taxon>
    </lineage>
</organism>
<accession>A0ACD6AGA0</accession>
<evidence type="ECO:0000313" key="1">
    <source>
        <dbReference type="EnsemblPlants" id="AVESA.00010b.r2.7DG1351750.1.CDS.1"/>
    </source>
</evidence>
<sequence>MELPSCPWQSLFLFSTLSLTLAASLIFLLKSRRRDEKELPPGPPALLFLAKFLALRLSILDLPQILRELHARHGPVISVRLFRPLVFVSDRYLAHRVLVQSGVTFTDRPPVFEPGLLFTSGARNINAAPYGPYWRLVRRNLASVVLHPARVSLFAPARRRTRDALVNDLLAAGGSDGSRPVAVRPLVRRALYELFAYMCFGARLGPEVLDEIEELQMRVVGSILSYPVFYVFPSLTKRLFHKRWAAHMAVRGRLDQIFLPLIHARKVSASRDDDGPPCYADSLLGLRVPEEGDRPLTDGELVSLCFEFLSAGTDGTVTLLEWIMAELVNRPEMQARVYEEVVRGKPELSEGDLRATAPYLNAVVLEALRLHPPVHFLLPHGVRRDGAEIGGYKVPRDAEVNVLVAEPGRDETAWTAPLEFRPERFLDGGEGRDVDITGRKEIKMMPFGAGPRMCPAYTLAMLHLACFVGGLVRELEWLPPADGEQVDMTETLEFTTLMKHPLRARTIPRS</sequence>
<evidence type="ECO:0000313" key="2">
    <source>
        <dbReference type="Proteomes" id="UP001732700"/>
    </source>
</evidence>
<reference evidence="1" key="2">
    <citation type="submission" date="2025-09" db="UniProtKB">
        <authorList>
            <consortium name="EnsemblPlants"/>
        </authorList>
    </citation>
    <scope>IDENTIFICATION</scope>
</reference>
<reference evidence="1" key="1">
    <citation type="submission" date="2021-05" db="EMBL/GenBank/DDBJ databases">
        <authorList>
            <person name="Scholz U."/>
            <person name="Mascher M."/>
            <person name="Fiebig A."/>
        </authorList>
    </citation>
    <scope>NUCLEOTIDE SEQUENCE [LARGE SCALE GENOMIC DNA]</scope>
</reference>